<reference evidence="2 3" key="1">
    <citation type="journal article" date="2023" name="Commun. Biol.">
        <title>Reorganization of the ancestral sex-determining regions during the evolution of trioecy in Pleodorina starrii.</title>
        <authorList>
            <person name="Takahashi K."/>
            <person name="Suzuki S."/>
            <person name="Kawai-Toyooka H."/>
            <person name="Yamamoto K."/>
            <person name="Hamaji T."/>
            <person name="Ootsuki R."/>
            <person name="Yamaguchi H."/>
            <person name="Kawachi M."/>
            <person name="Higashiyama T."/>
            <person name="Nozaki H."/>
        </authorList>
    </citation>
    <scope>NUCLEOTIDE SEQUENCE [LARGE SCALE GENOMIC DNA]</scope>
    <source>
        <strain evidence="2 3">NIES-4479</strain>
    </source>
</reference>
<dbReference type="EMBL" id="BRXU01000015">
    <property type="protein sequence ID" value="GLC56351.1"/>
    <property type="molecule type" value="Genomic_DNA"/>
</dbReference>
<comment type="caution">
    <text evidence="2">The sequence shown here is derived from an EMBL/GenBank/DDBJ whole genome shotgun (WGS) entry which is preliminary data.</text>
</comment>
<evidence type="ECO:0000313" key="2">
    <source>
        <dbReference type="EMBL" id="GLC56351.1"/>
    </source>
</evidence>
<gene>
    <name evidence="2" type="primary">PLEST008814</name>
    <name evidence="2" type="ORF">PLESTB_001095400</name>
</gene>
<evidence type="ECO:0000313" key="3">
    <source>
        <dbReference type="Proteomes" id="UP001165080"/>
    </source>
</evidence>
<keyword evidence="3" id="KW-1185">Reference proteome</keyword>
<dbReference type="Proteomes" id="UP001165080">
    <property type="component" value="Unassembled WGS sequence"/>
</dbReference>
<organism evidence="2 3">
    <name type="scientific">Pleodorina starrii</name>
    <dbReference type="NCBI Taxonomy" id="330485"/>
    <lineage>
        <taxon>Eukaryota</taxon>
        <taxon>Viridiplantae</taxon>
        <taxon>Chlorophyta</taxon>
        <taxon>core chlorophytes</taxon>
        <taxon>Chlorophyceae</taxon>
        <taxon>CS clade</taxon>
        <taxon>Chlamydomonadales</taxon>
        <taxon>Volvocaceae</taxon>
        <taxon>Pleodorina</taxon>
    </lineage>
</organism>
<sequence length="229" mass="23480">MRTAPEKESAIDSLAVLAFAASDSALVARSGDVDDPQASGGTTFPRAPDHDRVTVTLGTAASLPTPGMHAHDGLHTMVAGLSSPCFHNTLAAPHQPGRKSCMGAPCGSAATVAATTAFMLSMAWAGDPTVQCLGDGGGFHHACIDPCPASDLIGAISKHRVAEGASASPRWPYQHQPTAAAQPSLGTATAARLLAVPSLSTRRGLYEGTVRGGCVRNTWRYLNTRTLAG</sequence>
<dbReference type="AlphaFoldDB" id="A0A9W6BQ59"/>
<protein>
    <submittedName>
        <fullName evidence="2">Uncharacterized protein</fullName>
    </submittedName>
</protein>
<feature type="region of interest" description="Disordered" evidence="1">
    <location>
        <begin position="30"/>
        <end position="49"/>
    </location>
</feature>
<evidence type="ECO:0000256" key="1">
    <source>
        <dbReference type="SAM" id="MobiDB-lite"/>
    </source>
</evidence>
<proteinExistence type="predicted"/>
<name>A0A9W6BQ59_9CHLO</name>
<accession>A0A9W6BQ59</accession>